<dbReference type="Proteomes" id="UP001500730">
    <property type="component" value="Unassembled WGS sequence"/>
</dbReference>
<comment type="caution">
    <text evidence="6">The sequence shown here is derived from an EMBL/GenBank/DDBJ whole genome shotgun (WGS) entry which is preliminary data.</text>
</comment>
<gene>
    <name evidence="6" type="ORF">GCM10009858_25470</name>
</gene>
<evidence type="ECO:0000256" key="1">
    <source>
        <dbReference type="ARBA" id="ARBA00010928"/>
    </source>
</evidence>
<dbReference type="RefSeq" id="WP_344255292.1">
    <property type="nucleotide sequence ID" value="NZ_BAAARE010000010.1"/>
</dbReference>
<dbReference type="PANTHER" id="PTHR22604:SF105">
    <property type="entry name" value="TRANS-1,2-DIHYDROBENZENE-1,2-DIOL DEHYDROGENASE"/>
    <property type="match status" value="1"/>
</dbReference>
<name>A0ABP5YWW1_9MICO</name>
<protein>
    <submittedName>
        <fullName evidence="6">Gfo/Idh/MocA family oxidoreductase</fullName>
    </submittedName>
</protein>
<keyword evidence="7" id="KW-1185">Reference proteome</keyword>
<dbReference type="PANTHER" id="PTHR22604">
    <property type="entry name" value="OXIDOREDUCTASES"/>
    <property type="match status" value="1"/>
</dbReference>
<feature type="domain" description="Gfo/Idh/MocA-like oxidoreductase N-terminal" evidence="4">
    <location>
        <begin position="9"/>
        <end position="127"/>
    </location>
</feature>
<dbReference type="Pfam" id="PF22725">
    <property type="entry name" value="GFO_IDH_MocA_C3"/>
    <property type="match status" value="1"/>
</dbReference>
<dbReference type="InterPro" id="IPR055170">
    <property type="entry name" value="GFO_IDH_MocA-like_dom"/>
</dbReference>
<sequence length="345" mass="36434">MSKVVAQPLRIGVLGAARIAPLSLVEPAAATGHRLVAVAARDVARARAFADEHGVERVLESYAAVLADPDVEVVYNPLPNSLHAEWNVRAAEAGKHVLAEKPSALDADEARRVRDAVAASGVVFMEAFHFPYHPLMRRLCALLDQSAVGEVRHVQAILRMPAPPDGDPRWSRELGGGATTDLGCYSIAALRLLGRFVGGEPRLVGARREDRAGRPGVDERLFLEVAYPSGATGSGGSDMDSAERDMALTVTGDAGEIVVPMFAVPHEDDSLVVRRHGEPEVVEHLGTRTSYTYQLEAFASAVRNGRAVTTDADWAVGNAQLIDAAFVAASTPAATTASASAPAKG</sequence>
<dbReference type="SUPFAM" id="SSF55347">
    <property type="entry name" value="Glyceraldehyde-3-phosphate dehydrogenase-like, C-terminal domain"/>
    <property type="match status" value="1"/>
</dbReference>
<evidence type="ECO:0000259" key="4">
    <source>
        <dbReference type="Pfam" id="PF01408"/>
    </source>
</evidence>
<dbReference type="SUPFAM" id="SSF51735">
    <property type="entry name" value="NAD(P)-binding Rossmann-fold domains"/>
    <property type="match status" value="1"/>
</dbReference>
<keyword evidence="2" id="KW-0560">Oxidoreductase</keyword>
<dbReference type="InterPro" id="IPR000683">
    <property type="entry name" value="Gfo/Idh/MocA-like_OxRdtase_N"/>
</dbReference>
<evidence type="ECO:0000256" key="3">
    <source>
        <dbReference type="ARBA" id="ARBA00023027"/>
    </source>
</evidence>
<dbReference type="Pfam" id="PF01408">
    <property type="entry name" value="GFO_IDH_MocA"/>
    <property type="match status" value="1"/>
</dbReference>
<evidence type="ECO:0000259" key="5">
    <source>
        <dbReference type="Pfam" id="PF22725"/>
    </source>
</evidence>
<evidence type="ECO:0000313" key="6">
    <source>
        <dbReference type="EMBL" id="GAA2486449.1"/>
    </source>
</evidence>
<keyword evidence="3" id="KW-0520">NAD</keyword>
<dbReference type="Gene3D" id="3.40.50.720">
    <property type="entry name" value="NAD(P)-binding Rossmann-like Domain"/>
    <property type="match status" value="1"/>
</dbReference>
<evidence type="ECO:0000256" key="2">
    <source>
        <dbReference type="ARBA" id="ARBA00023002"/>
    </source>
</evidence>
<dbReference type="Gene3D" id="3.30.360.10">
    <property type="entry name" value="Dihydrodipicolinate Reductase, domain 2"/>
    <property type="match status" value="1"/>
</dbReference>
<dbReference type="EMBL" id="BAAARE010000010">
    <property type="protein sequence ID" value="GAA2486449.1"/>
    <property type="molecule type" value="Genomic_DNA"/>
</dbReference>
<reference evidence="7" key="1">
    <citation type="journal article" date="2019" name="Int. J. Syst. Evol. Microbiol.">
        <title>The Global Catalogue of Microorganisms (GCM) 10K type strain sequencing project: providing services to taxonomists for standard genome sequencing and annotation.</title>
        <authorList>
            <consortium name="The Broad Institute Genomics Platform"/>
            <consortium name="The Broad Institute Genome Sequencing Center for Infectious Disease"/>
            <person name="Wu L."/>
            <person name="Ma J."/>
        </authorList>
    </citation>
    <scope>NUCLEOTIDE SEQUENCE [LARGE SCALE GENOMIC DNA]</scope>
    <source>
        <strain evidence="7">JCM 16259</strain>
    </source>
</reference>
<comment type="similarity">
    <text evidence="1">Belongs to the Gfo/Idh/MocA family.</text>
</comment>
<evidence type="ECO:0000313" key="7">
    <source>
        <dbReference type="Proteomes" id="UP001500730"/>
    </source>
</evidence>
<dbReference type="InterPro" id="IPR050984">
    <property type="entry name" value="Gfo/Idh/MocA_domain"/>
</dbReference>
<dbReference type="InterPro" id="IPR036291">
    <property type="entry name" value="NAD(P)-bd_dom_sf"/>
</dbReference>
<accession>A0ABP5YWW1</accession>
<feature type="domain" description="GFO/IDH/MocA-like oxidoreductase" evidence="5">
    <location>
        <begin position="137"/>
        <end position="257"/>
    </location>
</feature>
<proteinExistence type="inferred from homology"/>
<organism evidence="6 7">
    <name type="scientific">Terrabacter carboxydivorans</name>
    <dbReference type="NCBI Taxonomy" id="619730"/>
    <lineage>
        <taxon>Bacteria</taxon>
        <taxon>Bacillati</taxon>
        <taxon>Actinomycetota</taxon>
        <taxon>Actinomycetes</taxon>
        <taxon>Micrococcales</taxon>
        <taxon>Intrasporangiaceae</taxon>
        <taxon>Terrabacter</taxon>
    </lineage>
</organism>